<feature type="domain" description="N-acetyltransferase" evidence="1">
    <location>
        <begin position="23"/>
        <end position="184"/>
    </location>
</feature>
<dbReference type="RefSeq" id="WP_119794188.1">
    <property type="nucleotide sequence ID" value="NZ_QYZD01000011.1"/>
</dbReference>
<dbReference type="PANTHER" id="PTHR43415:SF3">
    <property type="entry name" value="GNAT-FAMILY ACETYLTRANSFERASE"/>
    <property type="match status" value="1"/>
</dbReference>
<dbReference type="Gene3D" id="3.40.630.30">
    <property type="match status" value="1"/>
</dbReference>
<dbReference type="Pfam" id="PF13302">
    <property type="entry name" value="Acetyltransf_3"/>
    <property type="match status" value="1"/>
</dbReference>
<evidence type="ECO:0000259" key="1">
    <source>
        <dbReference type="PROSITE" id="PS51186"/>
    </source>
</evidence>
<organism evidence="2 3">
    <name type="scientific">Paenibacillus thiaminolyticus</name>
    <name type="common">Bacillus thiaminolyticus</name>
    <dbReference type="NCBI Taxonomy" id="49283"/>
    <lineage>
        <taxon>Bacteria</taxon>
        <taxon>Bacillati</taxon>
        <taxon>Bacillota</taxon>
        <taxon>Bacilli</taxon>
        <taxon>Bacillales</taxon>
        <taxon>Paenibacillaceae</taxon>
        <taxon>Paenibacillus</taxon>
    </lineage>
</organism>
<dbReference type="InterPro" id="IPR016181">
    <property type="entry name" value="Acyl_CoA_acyltransferase"/>
</dbReference>
<gene>
    <name evidence="2" type="ORF">DQX05_13895</name>
</gene>
<dbReference type="InterPro" id="IPR000182">
    <property type="entry name" value="GNAT_dom"/>
</dbReference>
<dbReference type="GO" id="GO:0016747">
    <property type="term" value="F:acyltransferase activity, transferring groups other than amino-acyl groups"/>
    <property type="evidence" value="ECO:0007669"/>
    <property type="project" value="InterPro"/>
</dbReference>
<keyword evidence="2" id="KW-0808">Transferase</keyword>
<evidence type="ECO:0000313" key="3">
    <source>
        <dbReference type="Proteomes" id="UP000266177"/>
    </source>
</evidence>
<dbReference type="Proteomes" id="UP000266177">
    <property type="component" value="Unassembled WGS sequence"/>
</dbReference>
<dbReference type="PROSITE" id="PS51186">
    <property type="entry name" value="GNAT"/>
    <property type="match status" value="1"/>
</dbReference>
<dbReference type="SUPFAM" id="SSF55729">
    <property type="entry name" value="Acyl-CoA N-acyltransferases (Nat)"/>
    <property type="match status" value="1"/>
</dbReference>
<name>A0A3A3GIU1_PANTH</name>
<evidence type="ECO:0000313" key="2">
    <source>
        <dbReference type="EMBL" id="RJG23335.1"/>
    </source>
</evidence>
<dbReference type="CDD" id="cd04301">
    <property type="entry name" value="NAT_SF"/>
    <property type="match status" value="1"/>
</dbReference>
<sequence length="192" mass="22250">MFHLYCKRGHLTHDYTLFATERIRLRKMTEQDVGVYHKWRNTPEAMYWTNPAMDVYTEEETAGFLKNVILGSPASKSYVIVDAADDKPIGVTSLIAIDEKNRNAELIIDIGEPDYWGKGYGREALSLLLCYAFRELNLHRVSLRVFDFNARAIALYEKIGFRREGVSREALFRDGAWHHIIHMGMLQSEFTD</sequence>
<dbReference type="AlphaFoldDB" id="A0A3A3GIU1"/>
<dbReference type="PANTHER" id="PTHR43415">
    <property type="entry name" value="SPERMIDINE N(1)-ACETYLTRANSFERASE"/>
    <property type="match status" value="1"/>
</dbReference>
<dbReference type="EMBL" id="QYZD01000011">
    <property type="protein sequence ID" value="RJG23335.1"/>
    <property type="molecule type" value="Genomic_DNA"/>
</dbReference>
<accession>A0A3A3GIU1</accession>
<protein>
    <submittedName>
        <fullName evidence="2">N-acetyltransferase</fullName>
    </submittedName>
</protein>
<comment type="caution">
    <text evidence="2">The sequence shown here is derived from an EMBL/GenBank/DDBJ whole genome shotgun (WGS) entry which is preliminary data.</text>
</comment>
<dbReference type="OrthoDB" id="9795206at2"/>
<reference evidence="2 3" key="1">
    <citation type="submission" date="2018-09" db="EMBL/GenBank/DDBJ databases">
        <title>Paenibacillus SK2017-BO5.</title>
        <authorList>
            <person name="Piskunova J.V."/>
            <person name="Dubiley S.A."/>
            <person name="Severinov K.V."/>
        </authorList>
    </citation>
    <scope>NUCLEOTIDE SEQUENCE [LARGE SCALE GENOMIC DNA]</scope>
    <source>
        <strain evidence="2 3">BO5</strain>
    </source>
</reference>
<proteinExistence type="predicted"/>